<feature type="transmembrane region" description="Helical" evidence="1">
    <location>
        <begin position="100"/>
        <end position="121"/>
    </location>
</feature>
<accession>A0A931EAA4</accession>
<sequence length="135" mass="15146">MSLQSKILGLFIISVAALATVLLYLYVYPLYQVYFPKCMFHTVTGLHCPGCGTQRAFVALLHGDIPNAMHNNLLAVLLAPVLLYSLLLELQTAQKRTQKHLFYSVKFARIIILAVIVFTVVRNIPLYPFTLLAPL</sequence>
<comment type="caution">
    <text evidence="2">The sequence shown here is derived from an EMBL/GenBank/DDBJ whole genome shotgun (WGS) entry which is preliminary data.</text>
</comment>
<feature type="transmembrane region" description="Helical" evidence="1">
    <location>
        <begin position="69"/>
        <end position="88"/>
    </location>
</feature>
<dbReference type="InterPro" id="IPR021215">
    <property type="entry name" value="DUF2752"/>
</dbReference>
<dbReference type="Proteomes" id="UP000628448">
    <property type="component" value="Unassembled WGS sequence"/>
</dbReference>
<keyword evidence="1" id="KW-0812">Transmembrane</keyword>
<evidence type="ECO:0000313" key="2">
    <source>
        <dbReference type="EMBL" id="MBG9377094.1"/>
    </source>
</evidence>
<keyword evidence="1" id="KW-1133">Transmembrane helix</keyword>
<keyword evidence="1" id="KW-0472">Membrane</keyword>
<evidence type="ECO:0000313" key="3">
    <source>
        <dbReference type="Proteomes" id="UP000628448"/>
    </source>
</evidence>
<dbReference type="AlphaFoldDB" id="A0A931EAA4"/>
<dbReference type="EMBL" id="JADWYR010000002">
    <property type="protein sequence ID" value="MBG9377094.1"/>
    <property type="molecule type" value="Genomic_DNA"/>
</dbReference>
<organism evidence="2 3">
    <name type="scientific">Panacibacter microcysteis</name>
    <dbReference type="NCBI Taxonomy" id="2793269"/>
    <lineage>
        <taxon>Bacteria</taxon>
        <taxon>Pseudomonadati</taxon>
        <taxon>Bacteroidota</taxon>
        <taxon>Chitinophagia</taxon>
        <taxon>Chitinophagales</taxon>
        <taxon>Chitinophagaceae</taxon>
        <taxon>Panacibacter</taxon>
    </lineage>
</organism>
<gene>
    <name evidence="2" type="ORF">I5907_12695</name>
</gene>
<dbReference type="Pfam" id="PF10825">
    <property type="entry name" value="DUF2752"/>
    <property type="match status" value="1"/>
</dbReference>
<proteinExistence type="predicted"/>
<protein>
    <submittedName>
        <fullName evidence="2">DUF2752 domain-containing protein</fullName>
    </submittedName>
</protein>
<name>A0A931EAA4_9BACT</name>
<evidence type="ECO:0000256" key="1">
    <source>
        <dbReference type="SAM" id="Phobius"/>
    </source>
</evidence>
<reference evidence="2" key="1">
    <citation type="submission" date="2020-11" db="EMBL/GenBank/DDBJ databases">
        <title>Bacterial whole genome sequence for Panacibacter sp. DH6.</title>
        <authorList>
            <person name="Le V."/>
            <person name="Ko S."/>
            <person name="Ahn C.-Y."/>
            <person name="Oh H.-M."/>
        </authorList>
    </citation>
    <scope>NUCLEOTIDE SEQUENCE</scope>
    <source>
        <strain evidence="2">DH6</strain>
    </source>
</reference>
<feature type="transmembrane region" description="Helical" evidence="1">
    <location>
        <begin position="7"/>
        <end position="27"/>
    </location>
</feature>
<keyword evidence="3" id="KW-1185">Reference proteome</keyword>